<dbReference type="Proteomes" id="UP000002016">
    <property type="component" value="Chromosome"/>
</dbReference>
<dbReference type="KEGG" id="tle:Tlet_1815"/>
<sequence precursor="true">MRKWLFALVLSTTLLLFNCAAPIVPTTYDIQGTVKLWNDTALSGVTVTAGTKQATTDLNGNWSIKGLSGNVTVSAQLSGYYIVISGMVSPTKQVSGASTVDFTAYSETEDFGGGTGTQNDPYIIVTAQQLNNIRNNLDKHFKQIKNIDLNDLKSKLDPIVANWEPVGHDFPVSPGPFTGSYDGMGFEIQNMVVLSEVDNYSGFFGVISQATITNIVFKNATVDWNASCSGIFAGSINDSLIDKIVIQDSSISKSTNIGGFAGYTSGSTITNCEIQNITVESPEGGYYLGGFVADANATWFENCSADNIELKDLNNSNTLAAGGFAGYSSINGFKNCSFNGTINATSTYTGGFAGYIEWHEEGPGSFDSFENCSVSGQMYARRNPSQMSGYAGGFAGFIKGSSQSYSFTNCTVKMDIEVNYQVTTVGGFAAEISGRGESFLRCSFEGSISATDKFIEVAGFGHTGLESSFEECFAKFEINTKDDASGFISIIGDANNVSVKNSYAKGTIYSESGSASGFIVMDSAIHPTVQNCYSAVSLENSTSRYAFVYNVYFSTESIQVNTPGCFYDSDISNAEDDHSTAQYKSTAQMKTQSTYTGWDFDEIWAINSTINDGYPHLQWEN</sequence>
<dbReference type="Gene3D" id="2.160.20.110">
    <property type="match status" value="2"/>
</dbReference>
<feature type="signal peptide" evidence="1">
    <location>
        <begin position="1"/>
        <end position="20"/>
    </location>
</feature>
<accession>A8F885</accession>
<reference evidence="3 4" key="1">
    <citation type="submission" date="2007-08" db="EMBL/GenBank/DDBJ databases">
        <title>Complete sequence of Thermotoga lettingae TMO.</title>
        <authorList>
            <consortium name="US DOE Joint Genome Institute"/>
            <person name="Copeland A."/>
            <person name="Lucas S."/>
            <person name="Lapidus A."/>
            <person name="Barry K."/>
            <person name="Glavina del Rio T."/>
            <person name="Dalin E."/>
            <person name="Tice H."/>
            <person name="Pitluck S."/>
            <person name="Foster B."/>
            <person name="Bruce D."/>
            <person name="Schmutz J."/>
            <person name="Larimer F."/>
            <person name="Land M."/>
            <person name="Hauser L."/>
            <person name="Kyrpides N."/>
            <person name="Mikhailova N."/>
            <person name="Nelson K."/>
            <person name="Gogarten J.P."/>
            <person name="Noll K."/>
            <person name="Richardson P."/>
        </authorList>
    </citation>
    <scope>NUCLEOTIDE SEQUENCE [LARGE SCALE GENOMIC DNA]</scope>
    <source>
        <strain evidence="4">ATCC BAA-301 / DSM 14385 / NBRC 107922 / TMO</strain>
    </source>
</reference>
<proteinExistence type="predicted"/>
<protein>
    <recommendedName>
        <fullName evidence="2">GLUG domain-containing protein</fullName>
    </recommendedName>
</protein>
<dbReference type="AlphaFoldDB" id="A8F885"/>
<feature type="domain" description="GLUG" evidence="2">
    <location>
        <begin position="254"/>
        <end position="278"/>
    </location>
</feature>
<evidence type="ECO:0000313" key="3">
    <source>
        <dbReference type="EMBL" id="ABV34369.1"/>
    </source>
</evidence>
<dbReference type="SUPFAM" id="SSF49464">
    <property type="entry name" value="Carboxypeptidase regulatory domain-like"/>
    <property type="match status" value="1"/>
</dbReference>
<organism evidence="3 4">
    <name type="scientific">Pseudothermotoga lettingae (strain ATCC BAA-301 / DSM 14385 / NBRC 107922 / TMO)</name>
    <name type="common">Thermotoga lettingae</name>
    <dbReference type="NCBI Taxonomy" id="416591"/>
    <lineage>
        <taxon>Bacteria</taxon>
        <taxon>Thermotogati</taxon>
        <taxon>Thermotogota</taxon>
        <taxon>Thermotogae</taxon>
        <taxon>Thermotogales</taxon>
        <taxon>Thermotogaceae</taxon>
        <taxon>Pseudothermotoga</taxon>
    </lineage>
</organism>
<evidence type="ECO:0000256" key="1">
    <source>
        <dbReference type="SAM" id="SignalP"/>
    </source>
</evidence>
<dbReference type="STRING" id="416591.Tlet_1815"/>
<reference evidence="3 4" key="2">
    <citation type="journal article" date="2009" name="Proc. Natl. Acad. Sci. U.S.A.">
        <title>On the chimeric nature, thermophilic origin, and phylogenetic placement of the Thermotogales.</title>
        <authorList>
            <person name="Zhaxybayeva O."/>
            <person name="Swithers K.S."/>
            <person name="Lapierre P."/>
            <person name="Fournier G.P."/>
            <person name="Bickhart D.M."/>
            <person name="DeBoy R.T."/>
            <person name="Nelson K.E."/>
            <person name="Nesbo C.L."/>
            <person name="Doolittle W.F."/>
            <person name="Gogarten J.P."/>
            <person name="Noll K.M."/>
        </authorList>
    </citation>
    <scope>NUCLEOTIDE SEQUENCE [LARGE SCALE GENOMIC DNA]</scope>
    <source>
        <strain evidence="4">ATCC BAA-301 / DSM 14385 / NBRC 107922 / TMO</strain>
    </source>
</reference>
<dbReference type="EMBL" id="CP000812">
    <property type="protein sequence ID" value="ABV34369.1"/>
    <property type="molecule type" value="Genomic_DNA"/>
</dbReference>
<gene>
    <name evidence="3" type="ordered locus">Tlet_1815</name>
</gene>
<dbReference type="OrthoDB" id="38820at2"/>
<keyword evidence="1" id="KW-0732">Signal</keyword>
<dbReference type="RefSeq" id="WP_012003845.1">
    <property type="nucleotide sequence ID" value="NC_009828.1"/>
</dbReference>
<feature type="chain" id="PRO_5002719238" description="GLUG domain-containing protein" evidence="1">
    <location>
        <begin position="21"/>
        <end position="621"/>
    </location>
</feature>
<evidence type="ECO:0000313" key="4">
    <source>
        <dbReference type="Proteomes" id="UP000002016"/>
    </source>
</evidence>
<name>A8F885_PSELT</name>
<dbReference type="HOGENOM" id="CLU_518610_0_0_0"/>
<dbReference type="eggNOG" id="COG1525">
    <property type="taxonomic scope" value="Bacteria"/>
</dbReference>
<dbReference type="Pfam" id="PF07581">
    <property type="entry name" value="Glug"/>
    <property type="match status" value="1"/>
</dbReference>
<evidence type="ECO:0000259" key="2">
    <source>
        <dbReference type="Pfam" id="PF07581"/>
    </source>
</evidence>
<dbReference type="eggNOG" id="COG4733">
    <property type="taxonomic scope" value="Bacteria"/>
</dbReference>
<dbReference type="InterPro" id="IPR008969">
    <property type="entry name" value="CarboxyPept-like_regulatory"/>
</dbReference>
<keyword evidence="4" id="KW-1185">Reference proteome</keyword>
<dbReference type="InterPro" id="IPR011493">
    <property type="entry name" value="GLUG"/>
</dbReference>